<organism evidence="1 2">
    <name type="scientific">Roseburia inulinivorans</name>
    <dbReference type="NCBI Taxonomy" id="360807"/>
    <lineage>
        <taxon>Bacteria</taxon>
        <taxon>Bacillati</taxon>
        <taxon>Bacillota</taxon>
        <taxon>Clostridia</taxon>
        <taxon>Lachnospirales</taxon>
        <taxon>Lachnospiraceae</taxon>
        <taxon>Roseburia</taxon>
    </lineage>
</organism>
<keyword evidence="2" id="KW-1185">Reference proteome</keyword>
<accession>A0A0M6X020</accession>
<dbReference type="GeneID" id="75163543"/>
<dbReference type="AlphaFoldDB" id="A0A0M6X020"/>
<dbReference type="EMBL" id="CVRS01000101">
    <property type="protein sequence ID" value="CRL42287.1"/>
    <property type="molecule type" value="Genomic_DNA"/>
</dbReference>
<sequence length="58" mass="6555">MAENQKGTFIVKINHTDNASWQGQVTWADKNITKNFRSTLELIKLMDGAITSEETKNS</sequence>
<protein>
    <submittedName>
        <fullName evidence="1">Uncharacterized protein</fullName>
    </submittedName>
</protein>
<proteinExistence type="predicted"/>
<gene>
    <name evidence="1" type="ORF">RIL183_31401</name>
</gene>
<evidence type="ECO:0000313" key="1">
    <source>
        <dbReference type="EMBL" id="CRL42287.1"/>
    </source>
</evidence>
<evidence type="ECO:0000313" key="2">
    <source>
        <dbReference type="Proteomes" id="UP000049828"/>
    </source>
</evidence>
<dbReference type="Proteomes" id="UP000049828">
    <property type="component" value="Unassembled WGS sequence"/>
</dbReference>
<reference evidence="2" key="1">
    <citation type="submission" date="2015-05" db="EMBL/GenBank/DDBJ databases">
        <authorList>
            <consortium name="Pathogen Informatics"/>
        </authorList>
    </citation>
    <scope>NUCLEOTIDE SEQUENCE [LARGE SCALE GENOMIC DNA]</scope>
    <source>
        <strain evidence="2">L1-83</strain>
    </source>
</reference>
<name>A0A0M6X020_9FIRM</name>
<dbReference type="RefSeq" id="WP_021922535.1">
    <property type="nucleotide sequence ID" value="NZ_CABJFX010000004.1"/>
</dbReference>